<dbReference type="RefSeq" id="YP_009097679.1">
    <property type="nucleotide sequence ID" value="NC_025414.1"/>
</dbReference>
<keyword evidence="2" id="KW-1185">Reference proteome</keyword>
<protein>
    <submittedName>
        <fullName evidence="1">Uncharacterized protein</fullName>
    </submittedName>
</protein>
<dbReference type="EMBL" id="KM236237">
    <property type="protein sequence ID" value="AIK68013.1"/>
    <property type="molecule type" value="Genomic_DNA"/>
</dbReference>
<dbReference type="GeneID" id="22113549"/>
<proteinExistence type="predicted"/>
<evidence type="ECO:0000313" key="2">
    <source>
        <dbReference type="Proteomes" id="UP000201263"/>
    </source>
</evidence>
<accession>A0A076YHZ4</accession>
<organism evidence="1 2">
    <name type="scientific">Citrobacter phage Miller</name>
    <dbReference type="NCBI Taxonomy" id="1527524"/>
    <lineage>
        <taxon>Viruses</taxon>
        <taxon>Duplodnaviria</taxon>
        <taxon>Heunggongvirae</taxon>
        <taxon>Uroviricota</taxon>
        <taxon>Caudoviricetes</taxon>
        <taxon>Pantevenvirales</taxon>
        <taxon>Straboviridae</taxon>
        <taxon>Pseudotevenvirus</taxon>
        <taxon>Pseudotevenvirus miller</taxon>
    </lineage>
</organism>
<dbReference type="Proteomes" id="UP000201263">
    <property type="component" value="Segment"/>
</dbReference>
<evidence type="ECO:0000313" key="1">
    <source>
        <dbReference type="EMBL" id="AIK68013.1"/>
    </source>
</evidence>
<reference evidence="1 2" key="1">
    <citation type="submission" date="2014-07" db="EMBL/GenBank/DDBJ databases">
        <title>Complete Genome of Citrobacter freundii Myophage Miller.</title>
        <authorList>
            <person name="Hwang K."/>
            <person name="Luna A.J."/>
            <person name="Hernandez A.C."/>
            <person name="Everett G.F.K."/>
        </authorList>
    </citation>
    <scope>NUCLEOTIDE SEQUENCE [LARGE SCALE GENOMIC DNA]</scope>
</reference>
<dbReference type="KEGG" id="vg:22113549"/>
<gene>
    <name evidence="1" type="ORF">CPTMiller_0077</name>
</gene>
<name>A0A076YHZ4_9CAUD</name>
<sequence>MAKSIQAIIADTVSKSKKLFDKGDILEAPARIDVMTAMIIDAHQGKLKSRADEVMAYIVQFEDVCKYAKGVDPLVQEIYRKQF</sequence>